<gene>
    <name evidence="2" type="ORF">ATANTOWER_020984</name>
</gene>
<keyword evidence="3" id="KW-1185">Reference proteome</keyword>
<keyword evidence="1" id="KW-1133">Transmembrane helix</keyword>
<feature type="transmembrane region" description="Helical" evidence="1">
    <location>
        <begin position="129"/>
        <end position="149"/>
    </location>
</feature>
<keyword evidence="1" id="KW-0472">Membrane</keyword>
<sequence length="150" mass="17332">MSLDCRRKPEYPERTHACIGRTCKLHTERPPARGFFAWTQDFLLQGNSATNCATLHPFFKGDFQNKCLTTKILKTFTPTDIKRDIILVTTSRLTDNSRMFWMDDVPPEMSSAIRWPLLQLGAISSALRVVLLVHTHLFIWPLLFFTFAIM</sequence>
<name>A0ABU7BQT6_9TELE</name>
<comment type="caution">
    <text evidence="2">The sequence shown here is derived from an EMBL/GenBank/DDBJ whole genome shotgun (WGS) entry which is preliminary data.</text>
</comment>
<evidence type="ECO:0000313" key="2">
    <source>
        <dbReference type="EMBL" id="MED6253026.1"/>
    </source>
</evidence>
<evidence type="ECO:0000256" key="1">
    <source>
        <dbReference type="SAM" id="Phobius"/>
    </source>
</evidence>
<dbReference type="Proteomes" id="UP001345963">
    <property type="component" value="Unassembled WGS sequence"/>
</dbReference>
<evidence type="ECO:0000313" key="3">
    <source>
        <dbReference type="Proteomes" id="UP001345963"/>
    </source>
</evidence>
<reference evidence="2 3" key="1">
    <citation type="submission" date="2021-07" db="EMBL/GenBank/DDBJ databases">
        <authorList>
            <person name="Palmer J.M."/>
        </authorList>
    </citation>
    <scope>NUCLEOTIDE SEQUENCE [LARGE SCALE GENOMIC DNA]</scope>
    <source>
        <strain evidence="2 3">AT_MEX2019</strain>
        <tissue evidence="2">Muscle</tissue>
    </source>
</reference>
<accession>A0ABU7BQT6</accession>
<organism evidence="2 3">
    <name type="scientific">Ataeniobius toweri</name>
    <dbReference type="NCBI Taxonomy" id="208326"/>
    <lineage>
        <taxon>Eukaryota</taxon>
        <taxon>Metazoa</taxon>
        <taxon>Chordata</taxon>
        <taxon>Craniata</taxon>
        <taxon>Vertebrata</taxon>
        <taxon>Euteleostomi</taxon>
        <taxon>Actinopterygii</taxon>
        <taxon>Neopterygii</taxon>
        <taxon>Teleostei</taxon>
        <taxon>Neoteleostei</taxon>
        <taxon>Acanthomorphata</taxon>
        <taxon>Ovalentaria</taxon>
        <taxon>Atherinomorphae</taxon>
        <taxon>Cyprinodontiformes</taxon>
        <taxon>Goodeidae</taxon>
        <taxon>Ataeniobius</taxon>
    </lineage>
</organism>
<proteinExistence type="predicted"/>
<dbReference type="EMBL" id="JAHUTI010063485">
    <property type="protein sequence ID" value="MED6253026.1"/>
    <property type="molecule type" value="Genomic_DNA"/>
</dbReference>
<protein>
    <submittedName>
        <fullName evidence="2">Uncharacterized protein</fullName>
    </submittedName>
</protein>
<keyword evidence="1" id="KW-0812">Transmembrane</keyword>